<dbReference type="Pfam" id="PF13377">
    <property type="entry name" value="Peripla_BP_3"/>
    <property type="match status" value="1"/>
</dbReference>
<dbReference type="AlphaFoldDB" id="A0A6J6PHV1"/>
<proteinExistence type="predicted"/>
<dbReference type="GO" id="GO:0000976">
    <property type="term" value="F:transcription cis-regulatory region binding"/>
    <property type="evidence" value="ECO:0007669"/>
    <property type="project" value="TreeGrafter"/>
</dbReference>
<dbReference type="InterPro" id="IPR010982">
    <property type="entry name" value="Lambda_DNA-bd_dom_sf"/>
</dbReference>
<dbReference type="SUPFAM" id="SSF53822">
    <property type="entry name" value="Periplasmic binding protein-like I"/>
    <property type="match status" value="1"/>
</dbReference>
<dbReference type="InterPro" id="IPR028082">
    <property type="entry name" value="Peripla_BP_I"/>
</dbReference>
<keyword evidence="3" id="KW-0804">Transcription</keyword>
<feature type="domain" description="HTH lacI-type" evidence="4">
    <location>
        <begin position="18"/>
        <end position="72"/>
    </location>
</feature>
<name>A0A6J6PHV1_9ZZZZ</name>
<dbReference type="Pfam" id="PF00356">
    <property type="entry name" value="LacI"/>
    <property type="match status" value="1"/>
</dbReference>
<keyword evidence="2" id="KW-0238">DNA-binding</keyword>
<evidence type="ECO:0000313" key="5">
    <source>
        <dbReference type="EMBL" id="CAB4695854.1"/>
    </source>
</evidence>
<dbReference type="EMBL" id="CAEZXR010000057">
    <property type="protein sequence ID" value="CAB4695854.1"/>
    <property type="molecule type" value="Genomic_DNA"/>
</dbReference>
<keyword evidence="1" id="KW-0805">Transcription regulation</keyword>
<dbReference type="Gene3D" id="1.10.260.40">
    <property type="entry name" value="lambda repressor-like DNA-binding domains"/>
    <property type="match status" value="1"/>
</dbReference>
<evidence type="ECO:0000259" key="4">
    <source>
        <dbReference type="PROSITE" id="PS50932"/>
    </source>
</evidence>
<dbReference type="PANTHER" id="PTHR30146:SF138">
    <property type="entry name" value="TRANSCRIPTIONAL REGULATORY PROTEIN"/>
    <property type="match status" value="1"/>
</dbReference>
<dbReference type="CDD" id="cd06267">
    <property type="entry name" value="PBP1_LacI_sugar_binding-like"/>
    <property type="match status" value="1"/>
</dbReference>
<dbReference type="SUPFAM" id="SSF47413">
    <property type="entry name" value="lambda repressor-like DNA-binding domains"/>
    <property type="match status" value="1"/>
</dbReference>
<dbReference type="Gene3D" id="3.40.50.2300">
    <property type="match status" value="2"/>
</dbReference>
<dbReference type="InterPro" id="IPR000843">
    <property type="entry name" value="HTH_LacI"/>
</dbReference>
<dbReference type="CDD" id="cd01392">
    <property type="entry name" value="HTH_LacI"/>
    <property type="match status" value="1"/>
</dbReference>
<reference evidence="5" key="1">
    <citation type="submission" date="2020-05" db="EMBL/GenBank/DDBJ databases">
        <authorList>
            <person name="Chiriac C."/>
            <person name="Salcher M."/>
            <person name="Ghai R."/>
            <person name="Kavagutti S V."/>
        </authorList>
    </citation>
    <scope>NUCLEOTIDE SEQUENCE</scope>
</reference>
<evidence type="ECO:0000256" key="3">
    <source>
        <dbReference type="ARBA" id="ARBA00023163"/>
    </source>
</evidence>
<gene>
    <name evidence="5" type="ORF">UFOPK2579_00671</name>
</gene>
<evidence type="ECO:0000256" key="1">
    <source>
        <dbReference type="ARBA" id="ARBA00023015"/>
    </source>
</evidence>
<dbReference type="InterPro" id="IPR046335">
    <property type="entry name" value="LacI/GalR-like_sensor"/>
</dbReference>
<dbReference type="SMART" id="SM00354">
    <property type="entry name" value="HTH_LACI"/>
    <property type="match status" value="1"/>
</dbReference>
<dbReference type="PROSITE" id="PS00356">
    <property type="entry name" value="HTH_LACI_1"/>
    <property type="match status" value="1"/>
</dbReference>
<sequence length="352" mass="37239">MADQRRVLGGPRTARDRVTIYEVAERAGVSIATVSHALNRPEKVNPATRSRVLDAVDELGFTPKASAVSLARKGVGRIGVLAAFGGYPTYLQRLVGVMEACREKNIDVVPFDGGVDAEGIEPWLSTLPATGRLDGLLIMGDGLDEASAARLVQRRLPTVLVDHLHPDFSCVTVDDEHGGYLLGRHLIDQGYVEAGREADLVFAGPTPSTAVLTSPGAKRVSGLVRALAESDIDASAVTLLVTEDDFDGGVAAAQDILTMPRLPRLVVGNHDAVAAGVHLGLSRRGVRVPEQVAVAGYDGVDIGRAIELTTVSQPFAETGRLGAQLLLELMSDPDRARQEIQLSPTLVVGRTA</sequence>
<dbReference type="GO" id="GO:0003700">
    <property type="term" value="F:DNA-binding transcription factor activity"/>
    <property type="evidence" value="ECO:0007669"/>
    <property type="project" value="TreeGrafter"/>
</dbReference>
<organism evidence="5">
    <name type="scientific">freshwater metagenome</name>
    <dbReference type="NCBI Taxonomy" id="449393"/>
    <lineage>
        <taxon>unclassified sequences</taxon>
        <taxon>metagenomes</taxon>
        <taxon>ecological metagenomes</taxon>
    </lineage>
</organism>
<evidence type="ECO:0000256" key="2">
    <source>
        <dbReference type="ARBA" id="ARBA00023125"/>
    </source>
</evidence>
<dbReference type="PANTHER" id="PTHR30146">
    <property type="entry name" value="LACI-RELATED TRANSCRIPTIONAL REPRESSOR"/>
    <property type="match status" value="1"/>
</dbReference>
<dbReference type="PROSITE" id="PS50932">
    <property type="entry name" value="HTH_LACI_2"/>
    <property type="match status" value="1"/>
</dbReference>
<protein>
    <submittedName>
        <fullName evidence="5">Unannotated protein</fullName>
    </submittedName>
</protein>
<accession>A0A6J6PHV1</accession>